<feature type="compositionally biased region" description="Polar residues" evidence="21">
    <location>
        <begin position="352"/>
        <end position="365"/>
    </location>
</feature>
<comment type="catalytic activity">
    <reaction evidence="1">
        <text>S-ubiquitinyl-[E2 ubiquitin-conjugating enzyme]-L-cysteine + [acceptor protein]-L-lysine = [E2 ubiquitin-conjugating enzyme]-L-cysteine + N(6)-ubiquitinyl-[acceptor protein]-L-lysine.</text>
        <dbReference type="EC" id="2.3.2.27"/>
    </reaction>
</comment>
<dbReference type="GO" id="GO:0006281">
    <property type="term" value="P:DNA repair"/>
    <property type="evidence" value="ECO:0007669"/>
    <property type="project" value="UniProtKB-KW"/>
</dbReference>
<dbReference type="InterPro" id="IPR003034">
    <property type="entry name" value="SAP_dom"/>
</dbReference>
<evidence type="ECO:0000259" key="23">
    <source>
        <dbReference type="PROSITE" id="PS50800"/>
    </source>
</evidence>
<feature type="domain" description="UBZ4-type" evidence="24">
    <location>
        <begin position="265"/>
        <end position="293"/>
    </location>
</feature>
<dbReference type="Gene3D" id="3.30.40.10">
    <property type="entry name" value="Zinc/RING finger domain, C3HC4 (zinc finger)"/>
    <property type="match status" value="1"/>
</dbReference>
<dbReference type="GO" id="GO:0006301">
    <property type="term" value="P:DNA damage tolerance"/>
    <property type="evidence" value="ECO:0007669"/>
    <property type="project" value="InterPro"/>
</dbReference>
<keyword evidence="9 20" id="KW-0227">DNA damage</keyword>
<dbReference type="OrthoDB" id="9049620at2759"/>
<comment type="similarity">
    <text evidence="4">Belongs to the RAD18 family.</text>
</comment>
<dbReference type="PROSITE" id="PS50800">
    <property type="entry name" value="SAP"/>
    <property type="match status" value="1"/>
</dbReference>
<feature type="compositionally biased region" description="Polar residues" evidence="21">
    <location>
        <begin position="150"/>
        <end position="160"/>
    </location>
</feature>
<dbReference type="Proteomes" id="UP000193648">
    <property type="component" value="Unassembled WGS sequence"/>
</dbReference>
<dbReference type="GeneID" id="33563965"/>
<feature type="domain" description="RING-type" evidence="22">
    <location>
        <begin position="27"/>
        <end position="65"/>
    </location>
</feature>
<feature type="domain" description="SAP" evidence="23">
    <location>
        <begin position="384"/>
        <end position="418"/>
    </location>
</feature>
<evidence type="ECO:0000256" key="7">
    <source>
        <dbReference type="ARBA" id="ARBA00022679"/>
    </source>
</evidence>
<dbReference type="GO" id="GO:0006513">
    <property type="term" value="P:protein monoubiquitination"/>
    <property type="evidence" value="ECO:0007669"/>
    <property type="project" value="InterPro"/>
</dbReference>
<comment type="caution">
    <text evidence="25">The sequence shown here is derived from an EMBL/GenBank/DDBJ whole genome shotgun (WGS) entry which is preliminary data.</text>
</comment>
<dbReference type="InterPro" id="IPR013083">
    <property type="entry name" value="Znf_RING/FYVE/PHD"/>
</dbReference>
<dbReference type="GO" id="GO:0097505">
    <property type="term" value="C:Rad6-Rad18 complex"/>
    <property type="evidence" value="ECO:0007669"/>
    <property type="project" value="TreeGrafter"/>
</dbReference>
<feature type="region of interest" description="Disordered" evidence="21">
    <location>
        <begin position="549"/>
        <end position="570"/>
    </location>
</feature>
<dbReference type="InParanoid" id="A0A1Y2GGX7"/>
<keyword evidence="10 19" id="KW-0863">Zinc-finger</keyword>
<comment type="pathway">
    <text evidence="3">Protein modification; protein ubiquitination.</text>
</comment>
<proteinExistence type="inferred from homology"/>
<keyword evidence="14 20" id="KW-0234">DNA repair</keyword>
<reference evidence="25 26" key="1">
    <citation type="submission" date="2016-07" db="EMBL/GenBank/DDBJ databases">
        <title>Pervasive Adenine N6-methylation of Active Genes in Fungi.</title>
        <authorList>
            <consortium name="DOE Joint Genome Institute"/>
            <person name="Mondo S.J."/>
            <person name="Dannebaum R.O."/>
            <person name="Kuo R.C."/>
            <person name="Labutti K."/>
            <person name="Haridas S."/>
            <person name="Kuo A."/>
            <person name="Salamov A."/>
            <person name="Ahrendt S.R."/>
            <person name="Lipzen A."/>
            <person name="Sullivan W."/>
            <person name="Andreopoulos W.B."/>
            <person name="Clum A."/>
            <person name="Lindquist E."/>
            <person name="Daum C."/>
            <person name="Ramamoorthy G.K."/>
            <person name="Gryganskyi A."/>
            <person name="Culley D."/>
            <person name="Magnuson J.K."/>
            <person name="James T.Y."/>
            <person name="O'Malley M.A."/>
            <person name="Stajich J.E."/>
            <person name="Spatafora J.W."/>
            <person name="Visel A."/>
            <person name="Grigoriev I.V."/>
        </authorList>
    </citation>
    <scope>NUCLEOTIDE SEQUENCE [LARGE SCALE GENOMIC DNA]</scope>
    <source>
        <strain evidence="25 26">NRRL 3116</strain>
    </source>
</reference>
<gene>
    <name evidence="25" type="ORF">BCR41DRAFT_338699</name>
</gene>
<dbReference type="RefSeq" id="XP_021879316.1">
    <property type="nucleotide sequence ID" value="XM_022022121.1"/>
</dbReference>
<dbReference type="GO" id="GO:0005634">
    <property type="term" value="C:nucleus"/>
    <property type="evidence" value="ECO:0007669"/>
    <property type="project" value="UniProtKB-SubCell"/>
</dbReference>
<dbReference type="GO" id="GO:0008270">
    <property type="term" value="F:zinc ion binding"/>
    <property type="evidence" value="ECO:0007669"/>
    <property type="project" value="UniProtKB-KW"/>
</dbReference>
<organism evidence="25 26">
    <name type="scientific">Lobosporangium transversale</name>
    <dbReference type="NCBI Taxonomy" id="64571"/>
    <lineage>
        <taxon>Eukaryota</taxon>
        <taxon>Fungi</taxon>
        <taxon>Fungi incertae sedis</taxon>
        <taxon>Mucoromycota</taxon>
        <taxon>Mortierellomycotina</taxon>
        <taxon>Mortierellomycetes</taxon>
        <taxon>Mortierellales</taxon>
        <taxon>Mortierellaceae</taxon>
        <taxon>Lobosporangium</taxon>
    </lineage>
</organism>
<evidence type="ECO:0000256" key="6">
    <source>
        <dbReference type="ARBA" id="ARBA00015551"/>
    </source>
</evidence>
<evidence type="ECO:0000256" key="12">
    <source>
        <dbReference type="ARBA" id="ARBA00022833"/>
    </source>
</evidence>
<dbReference type="PROSITE" id="PS00518">
    <property type="entry name" value="ZF_RING_1"/>
    <property type="match status" value="1"/>
</dbReference>
<evidence type="ECO:0000256" key="20">
    <source>
        <dbReference type="PROSITE-ProRule" id="PRU01256"/>
    </source>
</evidence>
<dbReference type="GO" id="GO:0003697">
    <property type="term" value="F:single-stranded DNA binding"/>
    <property type="evidence" value="ECO:0007669"/>
    <property type="project" value="InterPro"/>
</dbReference>
<evidence type="ECO:0000256" key="1">
    <source>
        <dbReference type="ARBA" id="ARBA00000900"/>
    </source>
</evidence>
<evidence type="ECO:0000256" key="14">
    <source>
        <dbReference type="ARBA" id="ARBA00023204"/>
    </source>
</evidence>
<evidence type="ECO:0000256" key="9">
    <source>
        <dbReference type="ARBA" id="ARBA00022763"/>
    </source>
</evidence>
<accession>A0A1Y2GGX7</accession>
<dbReference type="FunCoup" id="A0A1Y2GGX7">
    <property type="interactions" value="177"/>
</dbReference>
<evidence type="ECO:0000256" key="13">
    <source>
        <dbReference type="ARBA" id="ARBA00023125"/>
    </source>
</evidence>
<evidence type="ECO:0000256" key="15">
    <source>
        <dbReference type="ARBA" id="ARBA00023242"/>
    </source>
</evidence>
<sequence length="570" mass="62958">MSNDITDPSDWPTEYASLREIDSHLRCPICKEMLRAAVMLQCHHNFCSECIRRHLDKESNCPACRIPTSTSQMRRNVALDEIANNFKDCRSKLLRILMESLEPKRNTSQQHGPLSRSNSMEIDDVALQQKRRRTSARMSPTNKSAPKISNDGSSNCSQDPNNMNMDLSLADDDNDDRDGDFVDVSSHESTSHHKGKHVTRSSGPVLRSRIPRSSNASTPLELSNNTAPAPELVSSTLPDFGPSNSASGAPTTSVPGSVLSKPSTLVACPICGNGIPFTYTNTHLDNYCLLKQNDPNYTIPYKVIITQKSDIIALYEKCGASGKSISNATANTSTSVSISSTTPGGSPRRTNDSQISPGLSFNSNGGKKPVATYPEPKRIPKLTYSILNDKQLRKKLQELGLPTHGDKQLMQKRHAEYVTIYNANCDATRPQTQAQLMKAMEVWERSYEKDMQTREAQRRALEQQQQIQQKELAQQKKKEEERAATENDTEPGTPTLSSSQSSSQNGGSNHVNNDAVAVAVATASAFAHALKYADEYAELIADVKKRMQADKEKKTLEDNQQAQMRTQPNS</sequence>
<dbReference type="InterPro" id="IPR017907">
    <property type="entry name" value="Znf_RING_CS"/>
</dbReference>
<dbReference type="PROSITE" id="PS50089">
    <property type="entry name" value="ZF_RING_2"/>
    <property type="match status" value="1"/>
</dbReference>
<feature type="compositionally biased region" description="Low complexity" evidence="21">
    <location>
        <begin position="331"/>
        <end position="347"/>
    </location>
</feature>
<dbReference type="SMART" id="SM00734">
    <property type="entry name" value="ZnF_Rad18"/>
    <property type="match status" value="1"/>
</dbReference>
<comment type="subcellular location">
    <subcellularLocation>
        <location evidence="2">Nucleus</location>
    </subcellularLocation>
</comment>
<feature type="region of interest" description="Disordered" evidence="21">
    <location>
        <begin position="129"/>
        <end position="258"/>
    </location>
</feature>
<dbReference type="PROSITE" id="PS51908">
    <property type="entry name" value="ZF_UBZ4"/>
    <property type="match status" value="1"/>
</dbReference>
<keyword evidence="13" id="KW-0238">DNA-binding</keyword>
<feature type="region of interest" description="Disordered" evidence="21">
    <location>
        <begin position="331"/>
        <end position="375"/>
    </location>
</feature>
<evidence type="ECO:0000256" key="8">
    <source>
        <dbReference type="ARBA" id="ARBA00022723"/>
    </source>
</evidence>
<feature type="region of interest" description="Disordered" evidence="21">
    <location>
        <begin position="463"/>
        <end position="511"/>
    </location>
</feature>
<dbReference type="EC" id="2.3.2.27" evidence="5"/>
<evidence type="ECO:0000259" key="22">
    <source>
        <dbReference type="PROSITE" id="PS50089"/>
    </source>
</evidence>
<evidence type="ECO:0000256" key="19">
    <source>
        <dbReference type="PROSITE-ProRule" id="PRU00175"/>
    </source>
</evidence>
<keyword evidence="11" id="KW-0833">Ubl conjugation pathway</keyword>
<evidence type="ECO:0000256" key="17">
    <source>
        <dbReference type="ARBA" id="ARBA00074353"/>
    </source>
</evidence>
<feature type="compositionally biased region" description="Low complexity" evidence="21">
    <location>
        <begin position="497"/>
        <end position="511"/>
    </location>
</feature>
<dbReference type="InterPro" id="IPR039577">
    <property type="entry name" value="Rad18"/>
</dbReference>
<protein>
    <recommendedName>
        <fullName evidence="6">Postreplication repair E3 ubiquitin-protein ligase RAD18</fullName>
        <ecNumber evidence="5">2.3.2.27</ecNumber>
    </recommendedName>
    <alternativeName>
        <fullName evidence="17">Postreplication repair E3 ubiquitin-protein ligase rad18</fullName>
    </alternativeName>
    <alternativeName>
        <fullName evidence="16 18">RING-type E3 ubiquitin transferase RAD18</fullName>
    </alternativeName>
</protein>
<feature type="compositionally biased region" description="Acidic residues" evidence="21">
    <location>
        <begin position="169"/>
        <end position="178"/>
    </location>
</feature>
<feature type="compositionally biased region" description="Polar residues" evidence="21">
    <location>
        <begin position="558"/>
        <end position="570"/>
    </location>
</feature>
<evidence type="ECO:0000256" key="18">
    <source>
        <dbReference type="ARBA" id="ARBA00082369"/>
    </source>
</evidence>
<dbReference type="EMBL" id="MCFF01000030">
    <property type="protein sequence ID" value="ORZ10595.1"/>
    <property type="molecule type" value="Genomic_DNA"/>
</dbReference>
<name>A0A1Y2GGX7_9FUNG</name>
<keyword evidence="12" id="KW-0862">Zinc</keyword>
<evidence type="ECO:0000256" key="16">
    <source>
        <dbReference type="ARBA" id="ARBA00031783"/>
    </source>
</evidence>
<dbReference type="InterPro" id="IPR001841">
    <property type="entry name" value="Znf_RING"/>
</dbReference>
<dbReference type="STRING" id="64571.A0A1Y2GGX7"/>
<evidence type="ECO:0000256" key="3">
    <source>
        <dbReference type="ARBA" id="ARBA00004906"/>
    </source>
</evidence>
<feature type="compositionally biased region" description="Basic and acidic residues" evidence="21">
    <location>
        <begin position="473"/>
        <end position="485"/>
    </location>
</feature>
<evidence type="ECO:0000313" key="26">
    <source>
        <dbReference type="Proteomes" id="UP000193648"/>
    </source>
</evidence>
<dbReference type="SMART" id="SM00513">
    <property type="entry name" value="SAP"/>
    <property type="match status" value="1"/>
</dbReference>
<keyword evidence="7" id="KW-0808">Transferase</keyword>
<feature type="compositionally biased region" description="Polar residues" evidence="21">
    <location>
        <begin position="211"/>
        <end position="258"/>
    </location>
</feature>
<evidence type="ECO:0000256" key="5">
    <source>
        <dbReference type="ARBA" id="ARBA00012483"/>
    </source>
</evidence>
<dbReference type="SUPFAM" id="SSF57850">
    <property type="entry name" value="RING/U-box"/>
    <property type="match status" value="1"/>
</dbReference>
<evidence type="ECO:0000256" key="21">
    <source>
        <dbReference type="SAM" id="MobiDB-lite"/>
    </source>
</evidence>
<keyword evidence="15" id="KW-0539">Nucleus</keyword>
<keyword evidence="26" id="KW-1185">Reference proteome</keyword>
<dbReference type="AlphaFoldDB" id="A0A1Y2GGX7"/>
<dbReference type="GO" id="GO:0061630">
    <property type="term" value="F:ubiquitin protein ligase activity"/>
    <property type="evidence" value="ECO:0007669"/>
    <property type="project" value="UniProtKB-EC"/>
</dbReference>
<evidence type="ECO:0000313" key="25">
    <source>
        <dbReference type="EMBL" id="ORZ10595.1"/>
    </source>
</evidence>
<evidence type="ECO:0000256" key="11">
    <source>
        <dbReference type="ARBA" id="ARBA00022786"/>
    </source>
</evidence>
<dbReference type="PANTHER" id="PTHR14134:SF2">
    <property type="entry name" value="E3 UBIQUITIN-PROTEIN LIGASE RAD18"/>
    <property type="match status" value="1"/>
</dbReference>
<dbReference type="InterPro" id="IPR006642">
    <property type="entry name" value="Rad18_UBZ4"/>
</dbReference>
<dbReference type="PANTHER" id="PTHR14134">
    <property type="entry name" value="E3 UBIQUITIN-PROTEIN LIGASE RAD18"/>
    <property type="match status" value="1"/>
</dbReference>
<dbReference type="FunFam" id="3.30.40.10:FF:000172">
    <property type="entry name" value="E3 ubiquitin-protein ligase RAD18"/>
    <property type="match status" value="1"/>
</dbReference>
<dbReference type="Pfam" id="PF13923">
    <property type="entry name" value="zf-C3HC4_2"/>
    <property type="match status" value="1"/>
</dbReference>
<evidence type="ECO:0000256" key="2">
    <source>
        <dbReference type="ARBA" id="ARBA00004123"/>
    </source>
</evidence>
<evidence type="ECO:0000256" key="4">
    <source>
        <dbReference type="ARBA" id="ARBA00009506"/>
    </source>
</evidence>
<dbReference type="UniPathway" id="UPA00143"/>
<evidence type="ECO:0000259" key="24">
    <source>
        <dbReference type="PROSITE" id="PS51908"/>
    </source>
</evidence>
<evidence type="ECO:0000256" key="10">
    <source>
        <dbReference type="ARBA" id="ARBA00022771"/>
    </source>
</evidence>
<dbReference type="SMART" id="SM00184">
    <property type="entry name" value="RING"/>
    <property type="match status" value="1"/>
</dbReference>
<keyword evidence="8" id="KW-0479">Metal-binding</keyword>
<feature type="compositionally biased region" description="Low complexity" evidence="21">
    <location>
        <begin position="463"/>
        <end position="472"/>
    </location>
</feature>
<dbReference type="Pfam" id="PF02037">
    <property type="entry name" value="SAP"/>
    <property type="match status" value="1"/>
</dbReference>